<reference evidence="2 3" key="1">
    <citation type="submission" date="2016-07" db="EMBL/GenBank/DDBJ databases">
        <title>Draft genome of the white-rot fungus Obba rivulosa 3A-2.</title>
        <authorList>
            <consortium name="DOE Joint Genome Institute"/>
            <person name="Miettinen O."/>
            <person name="Riley R."/>
            <person name="Acob R."/>
            <person name="Barry K."/>
            <person name="Cullen D."/>
            <person name="De Vries R."/>
            <person name="Hainaut M."/>
            <person name="Hatakka A."/>
            <person name="Henrissat B."/>
            <person name="Hilden K."/>
            <person name="Kuo R."/>
            <person name="Labutti K."/>
            <person name="Lipzen A."/>
            <person name="Makela M.R."/>
            <person name="Sandor L."/>
            <person name="Spatafora J.W."/>
            <person name="Grigoriev I.V."/>
            <person name="Hibbett D.S."/>
        </authorList>
    </citation>
    <scope>NUCLEOTIDE SEQUENCE [LARGE SCALE GENOMIC DNA]</scope>
    <source>
        <strain evidence="2 3">3A-2</strain>
    </source>
</reference>
<dbReference type="AlphaFoldDB" id="A0A8E2ALU6"/>
<proteinExistence type="predicted"/>
<accession>A0A8E2ALU6</accession>
<feature type="region of interest" description="Disordered" evidence="1">
    <location>
        <begin position="60"/>
        <end position="92"/>
    </location>
</feature>
<dbReference type="Proteomes" id="UP000250043">
    <property type="component" value="Unassembled WGS sequence"/>
</dbReference>
<feature type="compositionally biased region" description="Basic and acidic residues" evidence="1">
    <location>
        <begin position="60"/>
        <end position="71"/>
    </location>
</feature>
<evidence type="ECO:0000313" key="3">
    <source>
        <dbReference type="Proteomes" id="UP000250043"/>
    </source>
</evidence>
<evidence type="ECO:0000256" key="1">
    <source>
        <dbReference type="SAM" id="MobiDB-lite"/>
    </source>
</evidence>
<protein>
    <submittedName>
        <fullName evidence="2">Uncharacterized protein</fullName>
    </submittedName>
</protein>
<organism evidence="2 3">
    <name type="scientific">Obba rivulosa</name>
    <dbReference type="NCBI Taxonomy" id="1052685"/>
    <lineage>
        <taxon>Eukaryota</taxon>
        <taxon>Fungi</taxon>
        <taxon>Dikarya</taxon>
        <taxon>Basidiomycota</taxon>
        <taxon>Agaricomycotina</taxon>
        <taxon>Agaricomycetes</taxon>
        <taxon>Polyporales</taxon>
        <taxon>Gelatoporiaceae</taxon>
        <taxon>Obba</taxon>
    </lineage>
</organism>
<keyword evidence="3" id="KW-1185">Reference proteome</keyword>
<gene>
    <name evidence="2" type="ORF">OBBRIDRAFT_806697</name>
</gene>
<sequence length="154" mass="17751">MCILHTGDRGDRMTGRLDTTSLGDAAKCRKLQETSNDWFIRSNDRPDMPHEKQKTIIKMRGRERGSTRDQFSRMPAVNGPKTPGFTNIDDGQVSTPVHRRTILSSRLEVEPLRYEITNAIRVFDKVHWLRCQIVRQKHSGLVKSTISINPRPRE</sequence>
<name>A0A8E2ALU6_9APHY</name>
<evidence type="ECO:0000313" key="2">
    <source>
        <dbReference type="EMBL" id="OCH86573.1"/>
    </source>
</evidence>
<dbReference type="EMBL" id="KV722522">
    <property type="protein sequence ID" value="OCH86573.1"/>
    <property type="molecule type" value="Genomic_DNA"/>
</dbReference>